<dbReference type="InterPro" id="IPR050194">
    <property type="entry name" value="Glycosyltransferase_grp1"/>
</dbReference>
<dbReference type="InterPro" id="IPR028098">
    <property type="entry name" value="Glyco_trans_4-like_N"/>
</dbReference>
<dbReference type="Pfam" id="PF00534">
    <property type="entry name" value="Glycos_transf_1"/>
    <property type="match status" value="1"/>
</dbReference>
<dbReference type="SUPFAM" id="SSF53756">
    <property type="entry name" value="UDP-Glycosyltransferase/glycogen phosphorylase"/>
    <property type="match status" value="1"/>
</dbReference>
<reference evidence="3 4" key="1">
    <citation type="submission" date="2010-12" db="EMBL/GenBank/DDBJ databases">
        <title>The Genome Sequence of Lactobacillus paracasei subsp. paracasei strain 8700:2.</title>
        <authorList>
            <consortium name="The Broad Institute Genome Sequencing Platform"/>
            <person name="Ward D."/>
            <person name="Earl A."/>
            <person name="Feldgarden M."/>
            <person name="Young S.K."/>
            <person name="Gargeya S."/>
            <person name="Zeng Q."/>
            <person name="Alvarado L."/>
            <person name="Berlin A."/>
            <person name="Bochicchio J."/>
            <person name="Chapman S.B."/>
            <person name="Chen Z."/>
            <person name="Freedman E."/>
            <person name="Gellesch M."/>
            <person name="Goldberg J."/>
            <person name="Griggs A."/>
            <person name="Gujja S."/>
            <person name="Heilman E."/>
            <person name="Heiman D."/>
            <person name="Howarth C."/>
            <person name="Mehta T."/>
            <person name="Neiman D."/>
            <person name="Pearson M."/>
            <person name="Roberts A."/>
            <person name="Saif S."/>
            <person name="Shea T."/>
            <person name="Shenoy N."/>
            <person name="Sisk P."/>
            <person name="Stolte C."/>
            <person name="Sykes S."/>
            <person name="White J."/>
            <person name="Yandava C."/>
            <person name="Saulnier D."/>
            <person name="Haas B."/>
            <person name="Nusbaum C."/>
            <person name="Birren B."/>
        </authorList>
    </citation>
    <scope>NUCLEOTIDE SEQUENCE [LARGE SCALE GENOMIC DNA]</scope>
    <source>
        <strain evidence="3 4">8700:2</strain>
    </source>
</reference>
<dbReference type="Proteomes" id="UP000015927">
    <property type="component" value="Chromosome"/>
</dbReference>
<gene>
    <name evidence="3" type="ORF">LBPG_01975</name>
</gene>
<feature type="domain" description="Glycosyltransferase subfamily 4-like N-terminal" evidence="2">
    <location>
        <begin position="25"/>
        <end position="188"/>
    </location>
</feature>
<dbReference type="KEGG" id="lpi:LBPG_01975"/>
<feature type="domain" description="Glycosyl transferase family 1" evidence="1">
    <location>
        <begin position="195"/>
        <end position="345"/>
    </location>
</feature>
<evidence type="ECO:0000259" key="1">
    <source>
        <dbReference type="Pfam" id="PF00534"/>
    </source>
</evidence>
<organism evidence="3 4">
    <name type="scientific">Lacticaseibacillus paracasei subsp. paracasei 8700:2</name>
    <dbReference type="NCBI Taxonomy" id="537973"/>
    <lineage>
        <taxon>Bacteria</taxon>
        <taxon>Bacillati</taxon>
        <taxon>Bacillota</taxon>
        <taxon>Bacilli</taxon>
        <taxon>Lactobacillales</taxon>
        <taxon>Lactobacillaceae</taxon>
        <taxon>Lacticaseibacillus</taxon>
    </lineage>
</organism>
<protein>
    <submittedName>
        <fullName evidence="3">Alpha(1,3)galactosyltransferase EpsF</fullName>
    </submittedName>
</protein>
<keyword evidence="3" id="KW-0328">Glycosyltransferase</keyword>
<dbReference type="Pfam" id="PF13439">
    <property type="entry name" value="Glyco_transf_4"/>
    <property type="match status" value="1"/>
</dbReference>
<dbReference type="GO" id="GO:0016758">
    <property type="term" value="F:hexosyltransferase activity"/>
    <property type="evidence" value="ECO:0007669"/>
    <property type="project" value="TreeGrafter"/>
</dbReference>
<dbReference type="RefSeq" id="WP_003588330.1">
    <property type="nucleotide sequence ID" value="NC_022112.1"/>
</dbReference>
<dbReference type="AlphaFoldDB" id="A0A826HTX4"/>
<dbReference type="EMBL" id="CP002391">
    <property type="protein sequence ID" value="EEQ66526.2"/>
    <property type="molecule type" value="Genomic_DNA"/>
</dbReference>
<proteinExistence type="predicted"/>
<dbReference type="PANTHER" id="PTHR45947">
    <property type="entry name" value="SULFOQUINOVOSYL TRANSFERASE SQD2"/>
    <property type="match status" value="1"/>
</dbReference>
<keyword evidence="3" id="KW-0808">Transferase</keyword>
<evidence type="ECO:0000313" key="3">
    <source>
        <dbReference type="EMBL" id="EEQ66526.2"/>
    </source>
</evidence>
<dbReference type="GeneID" id="57090684"/>
<dbReference type="Gene3D" id="3.40.50.2000">
    <property type="entry name" value="Glycogen Phosphorylase B"/>
    <property type="match status" value="2"/>
</dbReference>
<dbReference type="InterPro" id="IPR001296">
    <property type="entry name" value="Glyco_trans_1"/>
</dbReference>
<name>A0A826HTX4_LACPA</name>
<accession>A0A826HTX4</accession>
<sequence length="367" mass="41590">MKVKKDGVRPNVAKRILFVTEAFGGGVFTYLTELSNQLVNDFDICIAYNLRDQTPRDFESFFDPRVHFIRVNSLTRSISPSKDLRAFKDLKRIAEDYKPDIIHVHSSKAGVLGRLAFTGHYKKLYYTPHGYSFLMQDSFALKRALYWIIEKAVALTHSTTISCSPGEQLASEKLTKRSVLIPNAINTAALDDIIIRSESERDKKKFSVFTIGRIDTQKNPELFNEVASLLPNMEFVWVGDGPLREKLSAPNIRITGWTTRGSALREAIDNDLFILTSEWEGLPLSLLEAMYIRKPVVVTNVIGNRDVVENSKNGFICETASEFVSAIQKVRSNPSLSIKITNQAHEDVLESYNIKLMAHRYSELYNS</sequence>
<evidence type="ECO:0000259" key="2">
    <source>
        <dbReference type="Pfam" id="PF13439"/>
    </source>
</evidence>
<evidence type="ECO:0000313" key="4">
    <source>
        <dbReference type="Proteomes" id="UP000015927"/>
    </source>
</evidence>
<dbReference type="PANTHER" id="PTHR45947:SF3">
    <property type="entry name" value="SULFOQUINOVOSYL TRANSFERASE SQD2"/>
    <property type="match status" value="1"/>
</dbReference>